<proteinExistence type="predicted"/>
<evidence type="ECO:0000313" key="1">
    <source>
        <dbReference type="EMBL" id="QCE10384.1"/>
    </source>
</evidence>
<keyword evidence="2" id="KW-1185">Reference proteome</keyword>
<reference evidence="1 2" key="1">
    <citation type="submission" date="2019-04" db="EMBL/GenBank/DDBJ databases">
        <title>An improved genome assembly and genetic linkage map for asparagus bean, Vigna unguiculata ssp. sesquipedialis.</title>
        <authorList>
            <person name="Xia Q."/>
            <person name="Zhang R."/>
            <person name="Dong Y."/>
        </authorList>
    </citation>
    <scope>NUCLEOTIDE SEQUENCE [LARGE SCALE GENOMIC DNA]</scope>
    <source>
        <tissue evidence="1">Leaf</tissue>
    </source>
</reference>
<accession>A0A4D6NC97</accession>
<dbReference type="EMBL" id="CP039354">
    <property type="protein sequence ID" value="QCE10384.1"/>
    <property type="molecule type" value="Genomic_DNA"/>
</dbReference>
<sequence>MSSLFSSCTFTFKVRTQPTTRCAFVIKMIDVPDIVKHIKSLIQPVQIGEFSDKSIIDIEGDNSIGIVSPYIQFILIY</sequence>
<dbReference type="AlphaFoldDB" id="A0A4D6NC97"/>
<name>A0A4D6NC97_VIGUN</name>
<evidence type="ECO:0000313" key="2">
    <source>
        <dbReference type="Proteomes" id="UP000501690"/>
    </source>
</evidence>
<organism evidence="1 2">
    <name type="scientific">Vigna unguiculata</name>
    <name type="common">Cowpea</name>
    <dbReference type="NCBI Taxonomy" id="3917"/>
    <lineage>
        <taxon>Eukaryota</taxon>
        <taxon>Viridiplantae</taxon>
        <taxon>Streptophyta</taxon>
        <taxon>Embryophyta</taxon>
        <taxon>Tracheophyta</taxon>
        <taxon>Spermatophyta</taxon>
        <taxon>Magnoliopsida</taxon>
        <taxon>eudicotyledons</taxon>
        <taxon>Gunneridae</taxon>
        <taxon>Pentapetalae</taxon>
        <taxon>rosids</taxon>
        <taxon>fabids</taxon>
        <taxon>Fabales</taxon>
        <taxon>Fabaceae</taxon>
        <taxon>Papilionoideae</taxon>
        <taxon>50 kb inversion clade</taxon>
        <taxon>NPAAA clade</taxon>
        <taxon>indigoferoid/millettioid clade</taxon>
        <taxon>Phaseoleae</taxon>
        <taxon>Vigna</taxon>
    </lineage>
</organism>
<gene>
    <name evidence="1" type="ORF">DEO72_LG10g1614</name>
</gene>
<protein>
    <submittedName>
        <fullName evidence="1">Uncharacterized protein</fullName>
    </submittedName>
</protein>
<dbReference type="Proteomes" id="UP000501690">
    <property type="component" value="Linkage Group LG10"/>
</dbReference>